<organism evidence="2 3">
    <name type="scientific">Aspergillus taichungensis</name>
    <dbReference type="NCBI Taxonomy" id="482145"/>
    <lineage>
        <taxon>Eukaryota</taxon>
        <taxon>Fungi</taxon>
        <taxon>Dikarya</taxon>
        <taxon>Ascomycota</taxon>
        <taxon>Pezizomycotina</taxon>
        <taxon>Eurotiomycetes</taxon>
        <taxon>Eurotiomycetidae</taxon>
        <taxon>Eurotiales</taxon>
        <taxon>Aspergillaceae</taxon>
        <taxon>Aspergillus</taxon>
        <taxon>Aspergillus subgen. Circumdati</taxon>
    </lineage>
</organism>
<evidence type="ECO:0000313" key="3">
    <source>
        <dbReference type="Proteomes" id="UP000235023"/>
    </source>
</evidence>
<dbReference type="Proteomes" id="UP000235023">
    <property type="component" value="Unassembled WGS sequence"/>
</dbReference>
<dbReference type="OrthoDB" id="2906425at2759"/>
<feature type="domain" description="Aminoglycoside phosphotransferase" evidence="1">
    <location>
        <begin position="34"/>
        <end position="81"/>
    </location>
</feature>
<dbReference type="Pfam" id="PF01636">
    <property type="entry name" value="APH"/>
    <property type="match status" value="1"/>
</dbReference>
<dbReference type="AlphaFoldDB" id="A0A2J5HD91"/>
<dbReference type="SUPFAM" id="SSF56112">
    <property type="entry name" value="Protein kinase-like (PK-like)"/>
    <property type="match status" value="1"/>
</dbReference>
<keyword evidence="3" id="KW-1185">Reference proteome</keyword>
<dbReference type="EMBL" id="KZ559686">
    <property type="protein sequence ID" value="PLN74733.1"/>
    <property type="molecule type" value="Genomic_DNA"/>
</dbReference>
<gene>
    <name evidence="2" type="ORF">BDW42DRAFT_198146</name>
</gene>
<evidence type="ECO:0000259" key="1">
    <source>
        <dbReference type="Pfam" id="PF01636"/>
    </source>
</evidence>
<dbReference type="InterPro" id="IPR011009">
    <property type="entry name" value="Kinase-like_dom_sf"/>
</dbReference>
<evidence type="ECO:0000313" key="2">
    <source>
        <dbReference type="EMBL" id="PLN74733.1"/>
    </source>
</evidence>
<dbReference type="PANTHER" id="PTHR21310">
    <property type="entry name" value="AMINOGLYCOSIDE PHOSPHOTRANSFERASE-RELATED-RELATED"/>
    <property type="match status" value="1"/>
</dbReference>
<reference evidence="3" key="1">
    <citation type="submission" date="2017-12" db="EMBL/GenBank/DDBJ databases">
        <authorList>
            <consortium name="DOE Joint Genome Institute"/>
            <person name="Mondo S.J."/>
            <person name="Kjaerbolling I."/>
            <person name="Vesth T.C."/>
            <person name="Frisvad J.C."/>
            <person name="Nybo J.L."/>
            <person name="Theobald S."/>
            <person name="Kuo A."/>
            <person name="Bowyer P."/>
            <person name="Matsuda Y."/>
            <person name="Lyhne E.K."/>
            <person name="Kogle M.E."/>
            <person name="Clum A."/>
            <person name="Lipzen A."/>
            <person name="Salamov A."/>
            <person name="Ngan C.Y."/>
            <person name="Daum C."/>
            <person name="Chiniquy J."/>
            <person name="Barry K."/>
            <person name="LaButti K."/>
            <person name="Haridas S."/>
            <person name="Simmons B.A."/>
            <person name="Magnuson J.K."/>
            <person name="Mortensen U.H."/>
            <person name="Larsen T.O."/>
            <person name="Grigoriev I.V."/>
            <person name="Baker S.E."/>
            <person name="Andersen M.R."/>
            <person name="Nordberg H.P."/>
            <person name="Cantor M.N."/>
            <person name="Hua S.X."/>
        </authorList>
    </citation>
    <scope>NUCLEOTIDE SEQUENCE [LARGE SCALE GENOMIC DNA]</scope>
    <source>
        <strain evidence="3">IBT 19404</strain>
    </source>
</reference>
<dbReference type="InterPro" id="IPR051678">
    <property type="entry name" value="AGP_Transferase"/>
</dbReference>
<accession>A0A2J5HD91</accession>
<dbReference type="InterPro" id="IPR002575">
    <property type="entry name" value="Aminoglycoside_PTrfase"/>
</dbReference>
<dbReference type="PANTHER" id="PTHR21310:SF15">
    <property type="entry name" value="AMINOGLYCOSIDE PHOSPHOTRANSFERASE DOMAIN-CONTAINING PROTEIN"/>
    <property type="match status" value="1"/>
</dbReference>
<dbReference type="Gene3D" id="3.90.1200.10">
    <property type="match status" value="1"/>
</dbReference>
<sequence length="113" mass="13722">MLEDLQRPPRPLLSDADVRARIYERYLRFNGLRYKDQLPRMLPRSERSVFTHADIAPRNVMVDEENRVTGLLDWEWAGWYLDYWEYAQIMRPAFKGDWSGWMEKTAPKRVFIR</sequence>
<proteinExistence type="predicted"/>
<name>A0A2J5HD91_9EURO</name>
<protein>
    <recommendedName>
        <fullName evidence="1">Aminoglycoside phosphotransferase domain-containing protein</fullName>
    </recommendedName>
</protein>